<dbReference type="STRING" id="35755.UL82_08285"/>
<reference evidence="3 5" key="2">
    <citation type="submission" date="2018-12" db="EMBL/GenBank/DDBJ databases">
        <authorList>
            <consortium name="Pathogen Informatics"/>
        </authorList>
    </citation>
    <scope>NUCLEOTIDE SEQUENCE [LARGE SCALE GENOMIC DNA]</scope>
    <source>
        <strain evidence="3 5">NCTC949</strain>
    </source>
</reference>
<evidence type="ECO:0000313" key="2">
    <source>
        <dbReference type="EMBL" id="AKE41814.1"/>
    </source>
</evidence>
<dbReference type="OrthoDB" id="8452260at2"/>
<protein>
    <submittedName>
        <fullName evidence="3">Antibiotic biosynthesis monooxygenase</fullName>
        <ecNumber evidence="3">1.-.-.-</ecNumber>
    </submittedName>
</protein>
<evidence type="ECO:0000313" key="4">
    <source>
        <dbReference type="Proteomes" id="UP000033457"/>
    </source>
</evidence>
<dbReference type="EMBL" id="LR134377">
    <property type="protein sequence ID" value="VEH04274.1"/>
    <property type="molecule type" value="Genomic_DNA"/>
</dbReference>
<dbReference type="EMBL" id="CP011312">
    <property type="protein sequence ID" value="AKE41814.1"/>
    <property type="molecule type" value="Genomic_DNA"/>
</dbReference>
<dbReference type="Proteomes" id="UP000271380">
    <property type="component" value="Chromosome"/>
</dbReference>
<keyword evidence="3" id="KW-0560">Oxidoreductase</keyword>
<keyword evidence="4" id="KW-1185">Reference proteome</keyword>
<evidence type="ECO:0000313" key="5">
    <source>
        <dbReference type="Proteomes" id="UP000271380"/>
    </source>
</evidence>
<reference evidence="2 4" key="1">
    <citation type="journal article" date="2015" name="Genome Announc.">
        <title>Complete Genome Sequence of Corynebacterium kutscheri DSM 20755, a Corynebacterial Type Strain with Remarkably Low G+C Content of Chromosomal DNA.</title>
        <authorList>
            <person name="Ruckert C."/>
            <person name="Albersmeier A."/>
            <person name="Winkler A."/>
            <person name="Tauch A."/>
        </authorList>
    </citation>
    <scope>NUCLEOTIDE SEQUENCE [LARGE SCALE GENOMIC DNA]</scope>
    <source>
        <strain evidence="2 4">DSM 20755</strain>
    </source>
</reference>
<dbReference type="SUPFAM" id="SSF54909">
    <property type="entry name" value="Dimeric alpha+beta barrel"/>
    <property type="match status" value="1"/>
</dbReference>
<dbReference type="RefSeq" id="WP_046440277.1">
    <property type="nucleotide sequence ID" value="NZ_CP011312.1"/>
</dbReference>
<dbReference type="Pfam" id="PF03992">
    <property type="entry name" value="ABM"/>
    <property type="match status" value="1"/>
</dbReference>
<evidence type="ECO:0000313" key="3">
    <source>
        <dbReference type="EMBL" id="VEH04274.1"/>
    </source>
</evidence>
<accession>A0A0F6TE94</accession>
<dbReference type="PROSITE" id="PS51725">
    <property type="entry name" value="ABM"/>
    <property type="match status" value="1"/>
</dbReference>
<dbReference type="HOGENOM" id="CLU_131496_7_0_11"/>
<dbReference type="KEGG" id="cku:UL82_08285"/>
<proteinExistence type="predicted"/>
<organism evidence="2 4">
    <name type="scientific">Corynebacterium kutscheri</name>
    <dbReference type="NCBI Taxonomy" id="35755"/>
    <lineage>
        <taxon>Bacteria</taxon>
        <taxon>Bacillati</taxon>
        <taxon>Actinomycetota</taxon>
        <taxon>Actinomycetes</taxon>
        <taxon>Mycobacteriales</taxon>
        <taxon>Corynebacteriaceae</taxon>
        <taxon>Corynebacterium</taxon>
    </lineage>
</organism>
<dbReference type="GO" id="GO:0004497">
    <property type="term" value="F:monooxygenase activity"/>
    <property type="evidence" value="ECO:0007669"/>
    <property type="project" value="UniProtKB-KW"/>
</dbReference>
<dbReference type="Gene3D" id="3.30.70.100">
    <property type="match status" value="1"/>
</dbReference>
<gene>
    <name evidence="3" type="primary">ycnE</name>
    <name evidence="3" type="ORF">NCTC949_00007</name>
    <name evidence="2" type="ORF">UL82_08285</name>
</gene>
<dbReference type="InterPro" id="IPR050744">
    <property type="entry name" value="AI-2_Isomerase_LsrG"/>
</dbReference>
<dbReference type="EC" id="1.-.-.-" evidence="3"/>
<dbReference type="InterPro" id="IPR011008">
    <property type="entry name" value="Dimeric_a/b-barrel"/>
</dbReference>
<dbReference type="PANTHER" id="PTHR33336:SF3">
    <property type="entry name" value="ABM DOMAIN-CONTAINING PROTEIN"/>
    <property type="match status" value="1"/>
</dbReference>
<keyword evidence="3" id="KW-0503">Monooxygenase</keyword>
<name>A0A0F6TE94_9CORY</name>
<dbReference type="PANTHER" id="PTHR33336">
    <property type="entry name" value="QUINOL MONOOXYGENASE YGIN-RELATED"/>
    <property type="match status" value="1"/>
</dbReference>
<evidence type="ECO:0000259" key="1">
    <source>
        <dbReference type="PROSITE" id="PS51725"/>
    </source>
</evidence>
<sequence length="107" mass="12873">MILINVRYKVRPEYAESFLSEVEWFTEATRNEEGNIFFEWYRDPQKTNEFLLIEAFHDDADVAHVTSQHFQRAQEELPQYFLETPDIINTKIPGKLTWDKLTEFEVK</sequence>
<feature type="domain" description="ABM" evidence="1">
    <location>
        <begin position="2"/>
        <end position="92"/>
    </location>
</feature>
<dbReference type="Proteomes" id="UP000033457">
    <property type="component" value="Chromosome"/>
</dbReference>
<dbReference type="AlphaFoldDB" id="A0A0F6TE94"/>
<dbReference type="InterPro" id="IPR007138">
    <property type="entry name" value="ABM_dom"/>
</dbReference>